<proteinExistence type="predicted"/>
<evidence type="ECO:0000313" key="6">
    <source>
        <dbReference type="EMBL" id="CAB4542192.1"/>
    </source>
</evidence>
<evidence type="ECO:0000256" key="3">
    <source>
        <dbReference type="ARBA" id="ARBA00022989"/>
    </source>
</evidence>
<protein>
    <submittedName>
        <fullName evidence="6">Unannotated protein</fullName>
    </submittedName>
</protein>
<evidence type="ECO:0000313" key="8">
    <source>
        <dbReference type="EMBL" id="CAB4724449.1"/>
    </source>
</evidence>
<dbReference type="GO" id="GO:0004252">
    <property type="term" value="F:serine-type endopeptidase activity"/>
    <property type="evidence" value="ECO:0007669"/>
    <property type="project" value="InterPro"/>
</dbReference>
<dbReference type="PRINTS" id="PR00728">
    <property type="entry name" value="SIGNALPTASE"/>
</dbReference>
<evidence type="ECO:0000256" key="2">
    <source>
        <dbReference type="ARBA" id="ARBA00022692"/>
    </source>
</evidence>
<evidence type="ECO:0000313" key="9">
    <source>
        <dbReference type="EMBL" id="CAB5020054.1"/>
    </source>
</evidence>
<dbReference type="EMBL" id="CAEZUY010000097">
    <property type="protein sequence ID" value="CAB4618776.1"/>
    <property type="molecule type" value="Genomic_DNA"/>
</dbReference>
<dbReference type="CDD" id="cd06530">
    <property type="entry name" value="S26_SPase_I"/>
    <property type="match status" value="1"/>
</dbReference>
<dbReference type="EMBL" id="CAEZYL010000044">
    <property type="protein sequence ID" value="CAB4724449.1"/>
    <property type="molecule type" value="Genomic_DNA"/>
</dbReference>
<dbReference type="SUPFAM" id="SSF51306">
    <property type="entry name" value="LexA/Signal peptidase"/>
    <property type="match status" value="1"/>
</dbReference>
<gene>
    <name evidence="6" type="ORF">UFOPK1380_01115</name>
    <name evidence="7" type="ORF">UFOPK1863_00892</name>
    <name evidence="8" type="ORF">UFOPK2689_00799</name>
    <name evidence="9" type="ORF">UFOPK4095_00950</name>
</gene>
<organism evidence="6">
    <name type="scientific">freshwater metagenome</name>
    <dbReference type="NCBI Taxonomy" id="449393"/>
    <lineage>
        <taxon>unclassified sequences</taxon>
        <taxon>metagenomes</taxon>
        <taxon>ecological metagenomes</taxon>
    </lineage>
</organism>
<reference evidence="6" key="1">
    <citation type="submission" date="2020-05" db="EMBL/GenBank/DDBJ databases">
        <authorList>
            <person name="Chiriac C."/>
            <person name="Salcher M."/>
            <person name="Ghai R."/>
            <person name="Kavagutti S V."/>
        </authorList>
    </citation>
    <scope>NUCLEOTIDE SEQUENCE</scope>
</reference>
<name>A0A6J6BT57_9ZZZZ</name>
<dbReference type="EMBL" id="CAFBPI010000065">
    <property type="protein sequence ID" value="CAB5020054.1"/>
    <property type="molecule type" value="Genomic_DNA"/>
</dbReference>
<feature type="transmembrane region" description="Helical" evidence="5">
    <location>
        <begin position="79"/>
        <end position="100"/>
    </location>
</feature>
<evidence type="ECO:0000256" key="5">
    <source>
        <dbReference type="SAM" id="Phobius"/>
    </source>
</evidence>
<evidence type="ECO:0000256" key="1">
    <source>
        <dbReference type="ARBA" id="ARBA00004370"/>
    </source>
</evidence>
<dbReference type="NCBIfam" id="TIGR02228">
    <property type="entry name" value="sigpep_I_arch"/>
    <property type="match status" value="1"/>
</dbReference>
<dbReference type="EMBL" id="CAEZSC010000087">
    <property type="protein sequence ID" value="CAB4542192.1"/>
    <property type="molecule type" value="Genomic_DNA"/>
</dbReference>
<dbReference type="InterPro" id="IPR036286">
    <property type="entry name" value="LexA/Signal_pep-like_sf"/>
</dbReference>
<dbReference type="InterPro" id="IPR019533">
    <property type="entry name" value="Peptidase_S26"/>
</dbReference>
<dbReference type="GO" id="GO:0016020">
    <property type="term" value="C:membrane"/>
    <property type="evidence" value="ECO:0007669"/>
    <property type="project" value="UniProtKB-SubCell"/>
</dbReference>
<keyword evidence="2 5" id="KW-0812">Transmembrane</keyword>
<evidence type="ECO:0000256" key="4">
    <source>
        <dbReference type="ARBA" id="ARBA00023136"/>
    </source>
</evidence>
<evidence type="ECO:0000313" key="7">
    <source>
        <dbReference type="EMBL" id="CAB4618776.1"/>
    </source>
</evidence>
<comment type="subcellular location">
    <subcellularLocation>
        <location evidence="1">Membrane</location>
    </subcellularLocation>
</comment>
<accession>A0A6J6BT57</accession>
<dbReference type="AlphaFoldDB" id="A0A6J6BT57"/>
<dbReference type="InterPro" id="IPR001733">
    <property type="entry name" value="Peptidase_S26B"/>
</dbReference>
<keyword evidence="3 5" id="KW-1133">Transmembrane helix</keyword>
<dbReference type="GO" id="GO:0006465">
    <property type="term" value="P:signal peptide processing"/>
    <property type="evidence" value="ECO:0007669"/>
    <property type="project" value="InterPro"/>
</dbReference>
<sequence>MNRDIFVGDHEDVRITGDSEFEDSKVLLTISNVLGEQTVLITPNEIIPSKAKMFVQAPKERIVTGTQKTGRNLNTAIKYVGYLLSALLITFSLVSTTGLVKARIVLTGSMSPTIDPGDIVLLAKPAQLVPQVGSIVAYTARRFDGAPVGIFTHRIIGGDAASGFIVKGDNNPTPDVQHPRIADISGVQFFTIPLLGKILTPKMLIILVPVLVGFWFISDALKDDN</sequence>
<keyword evidence="4 5" id="KW-0472">Membrane</keyword>
<feature type="transmembrane region" description="Helical" evidence="5">
    <location>
        <begin position="199"/>
        <end position="217"/>
    </location>
</feature>